<organism evidence="1 2">
    <name type="scientific">Operophtera brumata</name>
    <name type="common">Winter moth</name>
    <name type="synonym">Phalaena brumata</name>
    <dbReference type="NCBI Taxonomy" id="104452"/>
    <lineage>
        <taxon>Eukaryota</taxon>
        <taxon>Metazoa</taxon>
        <taxon>Ecdysozoa</taxon>
        <taxon>Arthropoda</taxon>
        <taxon>Hexapoda</taxon>
        <taxon>Insecta</taxon>
        <taxon>Pterygota</taxon>
        <taxon>Neoptera</taxon>
        <taxon>Endopterygota</taxon>
        <taxon>Lepidoptera</taxon>
        <taxon>Glossata</taxon>
        <taxon>Ditrysia</taxon>
        <taxon>Geometroidea</taxon>
        <taxon>Geometridae</taxon>
        <taxon>Larentiinae</taxon>
        <taxon>Operophtera</taxon>
    </lineage>
</organism>
<name>A0A0L7LEM3_OPEBR</name>
<evidence type="ECO:0000313" key="1">
    <source>
        <dbReference type="EMBL" id="KOB73845.1"/>
    </source>
</evidence>
<gene>
    <name evidence="1" type="ORF">OBRU01_10258</name>
</gene>
<reference evidence="1 2" key="1">
    <citation type="journal article" date="2015" name="Genome Biol. Evol.">
        <title>The genome of winter moth (Operophtera brumata) provides a genomic perspective on sexual dimorphism and phenology.</title>
        <authorList>
            <person name="Derks M.F."/>
            <person name="Smit S."/>
            <person name="Salis L."/>
            <person name="Schijlen E."/>
            <person name="Bossers A."/>
            <person name="Mateman C."/>
            <person name="Pijl A.S."/>
            <person name="de Ridder D."/>
            <person name="Groenen M.A."/>
            <person name="Visser M.E."/>
            <person name="Megens H.J."/>
        </authorList>
    </citation>
    <scope>NUCLEOTIDE SEQUENCE [LARGE SCALE GENOMIC DNA]</scope>
    <source>
        <strain evidence="1">WM2013NL</strain>
        <tissue evidence="1">Head and thorax</tissue>
    </source>
</reference>
<dbReference type="AlphaFoldDB" id="A0A0L7LEM3"/>
<keyword evidence="2" id="KW-1185">Reference proteome</keyword>
<proteinExistence type="predicted"/>
<dbReference type="Gene3D" id="3.30.70.1820">
    <property type="entry name" value="L1 transposable element, RRM domain"/>
    <property type="match status" value="1"/>
</dbReference>
<protein>
    <submittedName>
        <fullName evidence="1">Uncharacterized protein</fullName>
    </submittedName>
</protein>
<dbReference type="EMBL" id="JTDY01001444">
    <property type="protein sequence ID" value="KOB73845.1"/>
    <property type="molecule type" value="Genomic_DNA"/>
</dbReference>
<sequence length="257" mass="28879">MDNTELHSSVQHMIGDLKLRMEYFEGALQKNTNQSPDITTLAAEYASFKEFTLAALRALQSQIELTVRSVDQLEMRGRRKILLIHGVPEEQKEDTAAVVEKVVTGKLKMQLSRADISRCHRMGRSSSNRPRPILFKLKDVAVRDKVWFAKTNLKDTGITLSEFLTKARHEVFMKARQRFGVTKCWTREGNVYVIGHDGDRHRINWLGDLNTIAAQSQPQSTAVSPRPPVASAKPPAVANETVTAAASKRIRVATSRM</sequence>
<accession>A0A0L7LEM3</accession>
<comment type="caution">
    <text evidence="1">The sequence shown here is derived from an EMBL/GenBank/DDBJ whole genome shotgun (WGS) entry which is preliminary data.</text>
</comment>
<dbReference type="Proteomes" id="UP000037510">
    <property type="component" value="Unassembled WGS sequence"/>
</dbReference>
<evidence type="ECO:0000313" key="2">
    <source>
        <dbReference type="Proteomes" id="UP000037510"/>
    </source>
</evidence>